<comment type="similarity">
    <text evidence="3">Belongs to the isocitrate and isopropylmalate dehydrogenases family.</text>
</comment>
<evidence type="ECO:0000256" key="2">
    <source>
        <dbReference type="ARBA" id="ARBA00001946"/>
    </source>
</evidence>
<keyword evidence="7 10" id="KW-0560">Oxidoreductase</keyword>
<dbReference type="Gene3D" id="3.40.718.10">
    <property type="entry name" value="Isopropylmalate Dehydrogenase"/>
    <property type="match status" value="1"/>
</dbReference>
<dbReference type="GO" id="GO:0006099">
    <property type="term" value="P:tricarboxylic acid cycle"/>
    <property type="evidence" value="ECO:0007669"/>
    <property type="project" value="UniProtKB-KW"/>
</dbReference>
<evidence type="ECO:0000256" key="4">
    <source>
        <dbReference type="ARBA" id="ARBA00022532"/>
    </source>
</evidence>
<dbReference type="NCBIfam" id="TIGR00127">
    <property type="entry name" value="nadp_idh_euk"/>
    <property type="match status" value="1"/>
</dbReference>
<dbReference type="PIRSF" id="PIRSF000108">
    <property type="entry name" value="IDH_NADP"/>
    <property type="match status" value="1"/>
</dbReference>
<dbReference type="Proteomes" id="UP000317265">
    <property type="component" value="Unassembled WGS sequence"/>
</dbReference>
<evidence type="ECO:0000256" key="7">
    <source>
        <dbReference type="ARBA" id="ARBA00023002"/>
    </source>
</evidence>
<accession>A0A520KHT3</accession>
<sequence>MFKKIVMDKPIVEIDGDEMARVMWHLVKEYLILPYVDLKVEYYDLHIKKRDETNDMITIRAAEAIKKWKIGVKCATITPNAERVKEYNLKKEWKSPNATIRNILDGTIFRAPIIFSNIIPAVRFWKKPIVIARHAFGDIYDGIGMKFNNPTSIEITIKQNGNEIEEYLPKIKGSGVLQVIYNLDSSIESFARASFRYALENNLDLWFATKDTISKVYDARFKEIFNKIYEEEFKEKFENKGLKYNYFLIDDAIARVVRSEGGFVWACKNFDGDVFSDFIASAYVGSLALMTSVLYSPNGDFLSEAAHGTVQKHYYKFLKGEKTSTNPTAIIFAWTSALRRRGEIDGINDLIDFANNLEKAVKMTIEIDRIMTKDVANIAEPPINKIVTTDEFVIAIKDNLEKLLK</sequence>
<dbReference type="EMBL" id="QNVI01000005">
    <property type="protein sequence ID" value="TDA40426.1"/>
    <property type="molecule type" value="Genomic_DNA"/>
</dbReference>
<dbReference type="GO" id="GO:0004450">
    <property type="term" value="F:isocitrate dehydrogenase (NADP+) activity"/>
    <property type="evidence" value="ECO:0007669"/>
    <property type="project" value="UniProtKB-EC"/>
</dbReference>
<dbReference type="SMART" id="SM01329">
    <property type="entry name" value="Iso_dh"/>
    <property type="match status" value="1"/>
</dbReference>
<reference evidence="10 12" key="2">
    <citation type="journal article" date="2019" name="Nat. Microbiol.">
        <title>Wide diversity of methane and short-chain alkane metabolisms in uncultured archaea.</title>
        <authorList>
            <person name="Borrel G."/>
            <person name="Adam P.S."/>
            <person name="McKay L.J."/>
            <person name="Chen L.X."/>
            <person name="Sierra-Garcia I.N."/>
            <person name="Sieber C.M."/>
            <person name="Letourneur Q."/>
            <person name="Ghozlane A."/>
            <person name="Andersen G.L."/>
            <person name="Li W.J."/>
            <person name="Hallam S.J."/>
            <person name="Muyzer G."/>
            <person name="de Oliveira V.M."/>
            <person name="Inskeep W.P."/>
            <person name="Banfield J.F."/>
            <person name="Gribaldo S."/>
        </authorList>
    </citation>
    <scope>NUCLEOTIDE SEQUENCE [LARGE SCALE GENOMIC DNA]</scope>
    <source>
        <strain evidence="10">Verst-YHS</strain>
    </source>
</reference>
<evidence type="ECO:0000313" key="11">
    <source>
        <dbReference type="EMBL" id="TDA40426.1"/>
    </source>
</evidence>
<protein>
    <submittedName>
        <fullName evidence="10">NADP-dependent isocitrate dehydrogenase</fullName>
        <ecNumber evidence="10">1.1.1.42</ecNumber>
    </submittedName>
</protein>
<evidence type="ECO:0000256" key="8">
    <source>
        <dbReference type="ARBA" id="ARBA00023211"/>
    </source>
</evidence>
<keyword evidence="6" id="KW-0460">Magnesium</keyword>
<evidence type="ECO:0000256" key="6">
    <source>
        <dbReference type="ARBA" id="ARBA00022842"/>
    </source>
</evidence>
<evidence type="ECO:0000256" key="5">
    <source>
        <dbReference type="ARBA" id="ARBA00022723"/>
    </source>
</evidence>
<dbReference type="NCBIfam" id="NF006156">
    <property type="entry name" value="PRK08299.1"/>
    <property type="match status" value="1"/>
</dbReference>
<evidence type="ECO:0000313" key="13">
    <source>
        <dbReference type="Proteomes" id="UP000317265"/>
    </source>
</evidence>
<comment type="cofactor">
    <cofactor evidence="2">
        <name>Mg(2+)</name>
        <dbReference type="ChEBI" id="CHEBI:18420"/>
    </cofactor>
</comment>
<dbReference type="EMBL" id="RXIH01000010">
    <property type="protein sequence ID" value="RZN57198.1"/>
    <property type="molecule type" value="Genomic_DNA"/>
</dbReference>
<dbReference type="Pfam" id="PF00180">
    <property type="entry name" value="Iso_dh"/>
    <property type="match status" value="1"/>
</dbReference>
<evidence type="ECO:0000259" key="9">
    <source>
        <dbReference type="SMART" id="SM01329"/>
    </source>
</evidence>
<dbReference type="Proteomes" id="UP000316080">
    <property type="component" value="Unassembled WGS sequence"/>
</dbReference>
<reference evidence="11 13" key="1">
    <citation type="journal article" date="2019" name="Nat. Microbiol.">
        <title>Expanding anaerobic alkane metabolism in the domain of Archaea.</title>
        <authorList>
            <person name="Wang Y."/>
            <person name="Wegener G."/>
            <person name="Hou J."/>
            <person name="Wang F."/>
            <person name="Xiao X."/>
        </authorList>
    </citation>
    <scope>NUCLEOTIDE SEQUENCE [LARGE SCALE GENOMIC DNA]</scope>
    <source>
        <strain evidence="11">WYZ-LMO11</strain>
    </source>
</reference>
<dbReference type="GO" id="GO:0046872">
    <property type="term" value="F:metal ion binding"/>
    <property type="evidence" value="ECO:0007669"/>
    <property type="project" value="UniProtKB-KW"/>
</dbReference>
<keyword evidence="5" id="KW-0479">Metal-binding</keyword>
<gene>
    <name evidence="11" type="ORF">DSO09_00560</name>
    <name evidence="10" type="ORF">EF809_01270</name>
</gene>
<keyword evidence="8" id="KW-0464">Manganese</keyword>
<dbReference type="GO" id="GO:0006102">
    <property type="term" value="P:isocitrate metabolic process"/>
    <property type="evidence" value="ECO:0007669"/>
    <property type="project" value="InterPro"/>
</dbReference>
<evidence type="ECO:0000313" key="10">
    <source>
        <dbReference type="EMBL" id="RZN57198.1"/>
    </source>
</evidence>
<dbReference type="InterPro" id="IPR024084">
    <property type="entry name" value="IsoPropMal-DH-like_dom"/>
</dbReference>
<organism evidence="10 12">
    <name type="scientific">Thermoproteota archaeon</name>
    <dbReference type="NCBI Taxonomy" id="2056631"/>
    <lineage>
        <taxon>Archaea</taxon>
        <taxon>Thermoproteota</taxon>
    </lineage>
</organism>
<comment type="caution">
    <text evidence="10">The sequence shown here is derived from an EMBL/GenBank/DDBJ whole genome shotgun (WGS) entry which is preliminary data.</text>
</comment>
<dbReference type="SUPFAM" id="SSF53659">
    <property type="entry name" value="Isocitrate/Isopropylmalate dehydrogenase-like"/>
    <property type="match status" value="1"/>
</dbReference>
<proteinExistence type="inferred from homology"/>
<dbReference type="EC" id="1.1.1.42" evidence="10"/>
<dbReference type="InterPro" id="IPR004790">
    <property type="entry name" value="Isocitrate_DH_NADP"/>
</dbReference>
<dbReference type="PANTHER" id="PTHR11822">
    <property type="entry name" value="NADP-SPECIFIC ISOCITRATE DEHYDROGENASE"/>
    <property type="match status" value="1"/>
</dbReference>
<keyword evidence="4" id="KW-0816">Tricarboxylic acid cycle</keyword>
<evidence type="ECO:0000256" key="3">
    <source>
        <dbReference type="ARBA" id="ARBA00007769"/>
    </source>
</evidence>
<evidence type="ECO:0000313" key="12">
    <source>
        <dbReference type="Proteomes" id="UP000316080"/>
    </source>
</evidence>
<dbReference type="AlphaFoldDB" id="A0A520KHT3"/>
<comment type="cofactor">
    <cofactor evidence="1">
        <name>Mn(2+)</name>
        <dbReference type="ChEBI" id="CHEBI:29035"/>
    </cofactor>
</comment>
<feature type="domain" description="Isopropylmalate dehydrogenase-like" evidence="9">
    <location>
        <begin position="10"/>
        <end position="396"/>
    </location>
</feature>
<evidence type="ECO:0000256" key="1">
    <source>
        <dbReference type="ARBA" id="ARBA00001936"/>
    </source>
</evidence>
<dbReference type="PANTHER" id="PTHR11822:SF21">
    <property type="entry name" value="ISOCITRATE DEHYDROGENASE [NADP], MITOCHONDRIAL"/>
    <property type="match status" value="1"/>
</dbReference>
<name>A0A520KHT3_9CREN</name>